<dbReference type="InterPro" id="IPR001568">
    <property type="entry name" value="RNase_T2-like"/>
</dbReference>
<evidence type="ECO:0000313" key="6">
    <source>
        <dbReference type="EMBL" id="KAF9507049.1"/>
    </source>
</evidence>
<gene>
    <name evidence="6" type="ORF">BS47DRAFT_1304524</name>
</gene>
<dbReference type="GO" id="GO:0005576">
    <property type="term" value="C:extracellular region"/>
    <property type="evidence" value="ECO:0007669"/>
    <property type="project" value="TreeGrafter"/>
</dbReference>
<sequence length="245" mass="26815">MSPRRLGLRDTTNCGTSGPASCHNTTVQTNLCCFESPGGLIVQPQFWDTNPVTGPVNSWTIHGLWPANDCDGTFSSNCDRSRFYSSITNILNNAGRSDLVNYLTTYMVSNSESPEAFWEHEWDTHGTCYSTLKPSCFSPYTTGQEVVDYFNTLVNLFKTLPTYTWLSNAGILPNSQTTHTLTQLTSALSSASGGFTPALYCSSGALDQIYWYFNLKGSMVDGQFVPISAPTPGSCPSQGIKYLPK</sequence>
<comment type="similarity">
    <text evidence="1 5">Belongs to the RNase T2 family.</text>
</comment>
<dbReference type="InterPro" id="IPR033697">
    <property type="entry name" value="Ribonuclease_T2_eukaryotic"/>
</dbReference>
<dbReference type="PROSITE" id="PS00530">
    <property type="entry name" value="RNASE_T2_1"/>
    <property type="match status" value="1"/>
</dbReference>
<dbReference type="AlphaFoldDB" id="A0A9P6AJM5"/>
<accession>A0A9P6AJM5</accession>
<feature type="active site" evidence="4">
    <location>
        <position position="125"/>
    </location>
</feature>
<dbReference type="EC" id="4.6.1.19" evidence="2"/>
<comment type="caution">
    <text evidence="6">The sequence shown here is derived from an EMBL/GenBank/DDBJ whole genome shotgun (WGS) entry which is preliminary data.</text>
</comment>
<dbReference type="GO" id="GO:0006401">
    <property type="term" value="P:RNA catabolic process"/>
    <property type="evidence" value="ECO:0007669"/>
    <property type="project" value="TreeGrafter"/>
</dbReference>
<dbReference type="EMBL" id="MU129092">
    <property type="protein sequence ID" value="KAF9507049.1"/>
    <property type="molecule type" value="Genomic_DNA"/>
</dbReference>
<evidence type="ECO:0000256" key="2">
    <source>
        <dbReference type="ARBA" id="ARBA00012571"/>
    </source>
</evidence>
<organism evidence="6 7">
    <name type="scientific">Hydnum rufescens UP504</name>
    <dbReference type="NCBI Taxonomy" id="1448309"/>
    <lineage>
        <taxon>Eukaryota</taxon>
        <taxon>Fungi</taxon>
        <taxon>Dikarya</taxon>
        <taxon>Basidiomycota</taxon>
        <taxon>Agaricomycotina</taxon>
        <taxon>Agaricomycetes</taxon>
        <taxon>Cantharellales</taxon>
        <taxon>Hydnaceae</taxon>
        <taxon>Hydnum</taxon>
    </lineage>
</organism>
<dbReference type="OrthoDB" id="435754at2759"/>
<reference evidence="6" key="1">
    <citation type="journal article" date="2020" name="Nat. Commun.">
        <title>Large-scale genome sequencing of mycorrhizal fungi provides insights into the early evolution of symbiotic traits.</title>
        <authorList>
            <person name="Miyauchi S."/>
            <person name="Kiss E."/>
            <person name="Kuo A."/>
            <person name="Drula E."/>
            <person name="Kohler A."/>
            <person name="Sanchez-Garcia M."/>
            <person name="Morin E."/>
            <person name="Andreopoulos B."/>
            <person name="Barry K.W."/>
            <person name="Bonito G."/>
            <person name="Buee M."/>
            <person name="Carver A."/>
            <person name="Chen C."/>
            <person name="Cichocki N."/>
            <person name="Clum A."/>
            <person name="Culley D."/>
            <person name="Crous P.W."/>
            <person name="Fauchery L."/>
            <person name="Girlanda M."/>
            <person name="Hayes R.D."/>
            <person name="Keri Z."/>
            <person name="LaButti K."/>
            <person name="Lipzen A."/>
            <person name="Lombard V."/>
            <person name="Magnuson J."/>
            <person name="Maillard F."/>
            <person name="Murat C."/>
            <person name="Nolan M."/>
            <person name="Ohm R.A."/>
            <person name="Pangilinan J."/>
            <person name="Pereira M.F."/>
            <person name="Perotto S."/>
            <person name="Peter M."/>
            <person name="Pfister S."/>
            <person name="Riley R."/>
            <person name="Sitrit Y."/>
            <person name="Stielow J.B."/>
            <person name="Szollosi G."/>
            <person name="Zifcakova L."/>
            <person name="Stursova M."/>
            <person name="Spatafora J.W."/>
            <person name="Tedersoo L."/>
            <person name="Vaario L.M."/>
            <person name="Yamada A."/>
            <person name="Yan M."/>
            <person name="Wang P."/>
            <person name="Xu J."/>
            <person name="Bruns T."/>
            <person name="Baldrian P."/>
            <person name="Vilgalys R."/>
            <person name="Dunand C."/>
            <person name="Henrissat B."/>
            <person name="Grigoriev I.V."/>
            <person name="Hibbett D."/>
            <person name="Nagy L.G."/>
            <person name="Martin F.M."/>
        </authorList>
    </citation>
    <scope>NUCLEOTIDE SEQUENCE</scope>
    <source>
        <strain evidence="6">UP504</strain>
    </source>
</reference>
<dbReference type="PANTHER" id="PTHR11240:SF22">
    <property type="entry name" value="RIBONUCLEASE T2"/>
    <property type="match status" value="1"/>
</dbReference>
<keyword evidence="7" id="KW-1185">Reference proteome</keyword>
<feature type="active site" evidence="4">
    <location>
        <position position="62"/>
    </location>
</feature>
<dbReference type="InterPro" id="IPR033130">
    <property type="entry name" value="RNase_T2_His_AS_2"/>
</dbReference>
<dbReference type="Proteomes" id="UP000886523">
    <property type="component" value="Unassembled WGS sequence"/>
</dbReference>
<dbReference type="GO" id="GO:0033897">
    <property type="term" value="F:ribonuclease T2 activity"/>
    <property type="evidence" value="ECO:0007669"/>
    <property type="project" value="UniProtKB-EC"/>
</dbReference>
<dbReference type="Pfam" id="PF00445">
    <property type="entry name" value="Ribonuclease_T2"/>
    <property type="match status" value="1"/>
</dbReference>
<keyword evidence="3" id="KW-1015">Disulfide bond</keyword>
<feature type="active site" evidence="4">
    <location>
        <position position="121"/>
    </location>
</feature>
<dbReference type="InterPro" id="IPR018188">
    <property type="entry name" value="RNase_T2_His_AS_1"/>
</dbReference>
<dbReference type="PANTHER" id="PTHR11240">
    <property type="entry name" value="RIBONUCLEASE T2"/>
    <property type="match status" value="1"/>
</dbReference>
<evidence type="ECO:0000256" key="5">
    <source>
        <dbReference type="RuleBase" id="RU004328"/>
    </source>
</evidence>
<dbReference type="InterPro" id="IPR036430">
    <property type="entry name" value="RNase_T2-like_sf"/>
</dbReference>
<dbReference type="Gene3D" id="3.90.730.10">
    <property type="entry name" value="Ribonuclease T2-like"/>
    <property type="match status" value="1"/>
</dbReference>
<evidence type="ECO:0000256" key="4">
    <source>
        <dbReference type="PIRSR" id="PIRSR633697-1"/>
    </source>
</evidence>
<dbReference type="GO" id="GO:0003723">
    <property type="term" value="F:RNA binding"/>
    <property type="evidence" value="ECO:0007669"/>
    <property type="project" value="InterPro"/>
</dbReference>
<evidence type="ECO:0000313" key="7">
    <source>
        <dbReference type="Proteomes" id="UP000886523"/>
    </source>
</evidence>
<dbReference type="PROSITE" id="PS00531">
    <property type="entry name" value="RNASE_T2_2"/>
    <property type="match status" value="1"/>
</dbReference>
<name>A0A9P6AJM5_9AGAM</name>
<dbReference type="CDD" id="cd01061">
    <property type="entry name" value="RNase_T2_euk"/>
    <property type="match status" value="1"/>
</dbReference>
<evidence type="ECO:0000256" key="3">
    <source>
        <dbReference type="ARBA" id="ARBA00023157"/>
    </source>
</evidence>
<dbReference type="SUPFAM" id="SSF55895">
    <property type="entry name" value="Ribonuclease Rh-like"/>
    <property type="match status" value="1"/>
</dbReference>
<evidence type="ECO:0000256" key="1">
    <source>
        <dbReference type="ARBA" id="ARBA00007469"/>
    </source>
</evidence>
<protein>
    <recommendedName>
        <fullName evidence="2">ribonuclease T2</fullName>
        <ecNumber evidence="2">4.6.1.19</ecNumber>
    </recommendedName>
</protein>
<proteinExistence type="inferred from homology"/>